<protein>
    <submittedName>
        <fullName evidence="2">Uncharacterized protein</fullName>
    </submittedName>
</protein>
<keyword evidence="3" id="KW-1185">Reference proteome</keyword>
<organism evidence="2 3">
    <name type="scientific">Podospora aff. communis PSN243</name>
    <dbReference type="NCBI Taxonomy" id="3040156"/>
    <lineage>
        <taxon>Eukaryota</taxon>
        <taxon>Fungi</taxon>
        <taxon>Dikarya</taxon>
        <taxon>Ascomycota</taxon>
        <taxon>Pezizomycotina</taxon>
        <taxon>Sordariomycetes</taxon>
        <taxon>Sordariomycetidae</taxon>
        <taxon>Sordariales</taxon>
        <taxon>Podosporaceae</taxon>
        <taxon>Podospora</taxon>
    </lineage>
</organism>
<evidence type="ECO:0000313" key="3">
    <source>
        <dbReference type="Proteomes" id="UP001321760"/>
    </source>
</evidence>
<name>A0AAV9GWU4_9PEZI</name>
<proteinExistence type="predicted"/>
<sequence>MWWHPHFASQPSTFCIHLDPTTWHSGIWRGIPSWPLRLPISISRARMHTHRPELRRAGLRNQLRTPTRKAASGAIRGPACPTCHAGQAGDLCERWPEDYMQCGIRSSSVIHCCWLEFRCAAKRELPEGDRHSDPDTFFFLRSLPACPVRCARSSSSDTSRPKRRGLNPGNVDITRRSSSRNPFRPLTQGPETGADAGCGALWLAGGGVAGVNLIGPSTADGIFVSFSAAENGDLRRAASVYLSIQPAGFVPRQLRLTLVFHVKEVDGREACGSAELLSSLTQSRARMNDIESSVRGELLKSKTNHSARTSMD</sequence>
<reference evidence="2" key="1">
    <citation type="journal article" date="2023" name="Mol. Phylogenet. Evol.">
        <title>Genome-scale phylogeny and comparative genomics of the fungal order Sordariales.</title>
        <authorList>
            <person name="Hensen N."/>
            <person name="Bonometti L."/>
            <person name="Westerberg I."/>
            <person name="Brannstrom I.O."/>
            <person name="Guillou S."/>
            <person name="Cros-Aarteil S."/>
            <person name="Calhoun S."/>
            <person name="Haridas S."/>
            <person name="Kuo A."/>
            <person name="Mondo S."/>
            <person name="Pangilinan J."/>
            <person name="Riley R."/>
            <person name="LaButti K."/>
            <person name="Andreopoulos B."/>
            <person name="Lipzen A."/>
            <person name="Chen C."/>
            <person name="Yan M."/>
            <person name="Daum C."/>
            <person name="Ng V."/>
            <person name="Clum A."/>
            <person name="Steindorff A."/>
            <person name="Ohm R.A."/>
            <person name="Martin F."/>
            <person name="Silar P."/>
            <person name="Natvig D.O."/>
            <person name="Lalanne C."/>
            <person name="Gautier V."/>
            <person name="Ament-Velasquez S.L."/>
            <person name="Kruys A."/>
            <person name="Hutchinson M.I."/>
            <person name="Powell A.J."/>
            <person name="Barry K."/>
            <person name="Miller A.N."/>
            <person name="Grigoriev I.V."/>
            <person name="Debuchy R."/>
            <person name="Gladieux P."/>
            <person name="Hiltunen Thoren M."/>
            <person name="Johannesson H."/>
        </authorList>
    </citation>
    <scope>NUCLEOTIDE SEQUENCE</scope>
    <source>
        <strain evidence="2">PSN243</strain>
    </source>
</reference>
<dbReference type="EMBL" id="MU865924">
    <property type="protein sequence ID" value="KAK4452399.1"/>
    <property type="molecule type" value="Genomic_DNA"/>
</dbReference>
<accession>A0AAV9GWU4</accession>
<reference evidence="2" key="2">
    <citation type="submission" date="2023-05" db="EMBL/GenBank/DDBJ databases">
        <authorList>
            <consortium name="Lawrence Berkeley National Laboratory"/>
            <person name="Steindorff A."/>
            <person name="Hensen N."/>
            <person name="Bonometti L."/>
            <person name="Westerberg I."/>
            <person name="Brannstrom I.O."/>
            <person name="Guillou S."/>
            <person name="Cros-Aarteil S."/>
            <person name="Calhoun S."/>
            <person name="Haridas S."/>
            <person name="Kuo A."/>
            <person name="Mondo S."/>
            <person name="Pangilinan J."/>
            <person name="Riley R."/>
            <person name="Labutti K."/>
            <person name="Andreopoulos B."/>
            <person name="Lipzen A."/>
            <person name="Chen C."/>
            <person name="Yanf M."/>
            <person name="Daum C."/>
            <person name="Ng V."/>
            <person name="Clum A."/>
            <person name="Ohm R."/>
            <person name="Martin F."/>
            <person name="Silar P."/>
            <person name="Natvig D."/>
            <person name="Lalanne C."/>
            <person name="Gautier V."/>
            <person name="Ament-Velasquez S.L."/>
            <person name="Kruys A."/>
            <person name="Hutchinson M.I."/>
            <person name="Powell A.J."/>
            <person name="Barry K."/>
            <person name="Miller A.N."/>
            <person name="Grigoriev I.V."/>
            <person name="Debuchy R."/>
            <person name="Gladieux P."/>
            <person name="Thoren M.H."/>
            <person name="Johannesson H."/>
        </authorList>
    </citation>
    <scope>NUCLEOTIDE SEQUENCE</scope>
    <source>
        <strain evidence="2">PSN243</strain>
    </source>
</reference>
<dbReference type="Proteomes" id="UP001321760">
    <property type="component" value="Unassembled WGS sequence"/>
</dbReference>
<evidence type="ECO:0000256" key="1">
    <source>
        <dbReference type="SAM" id="MobiDB-lite"/>
    </source>
</evidence>
<evidence type="ECO:0000313" key="2">
    <source>
        <dbReference type="EMBL" id="KAK4452399.1"/>
    </source>
</evidence>
<feature type="region of interest" description="Disordered" evidence="1">
    <location>
        <begin position="149"/>
        <end position="189"/>
    </location>
</feature>
<dbReference type="AlphaFoldDB" id="A0AAV9GWU4"/>
<gene>
    <name evidence="2" type="ORF">QBC34DRAFT_34653</name>
</gene>
<comment type="caution">
    <text evidence="2">The sequence shown here is derived from an EMBL/GenBank/DDBJ whole genome shotgun (WGS) entry which is preliminary data.</text>
</comment>